<accession>A0ABS1FVW7</accession>
<dbReference type="EMBL" id="JAENHK010000010">
    <property type="protein sequence ID" value="MBK1896581.1"/>
    <property type="molecule type" value="Genomic_DNA"/>
</dbReference>
<name>A0ABS1FVW7_9FLAO</name>
<dbReference type="Pfam" id="PF12697">
    <property type="entry name" value="Abhydrolase_6"/>
    <property type="match status" value="1"/>
</dbReference>
<dbReference type="PANTHER" id="PTHR10272">
    <property type="entry name" value="PLATELET-ACTIVATING FACTOR ACETYLHYDROLASE"/>
    <property type="match status" value="1"/>
</dbReference>
<keyword evidence="6" id="KW-1185">Reference proteome</keyword>
<dbReference type="Gene3D" id="3.40.50.1820">
    <property type="entry name" value="alpha/beta hydrolase"/>
    <property type="match status" value="1"/>
</dbReference>
<keyword evidence="3" id="KW-0443">Lipid metabolism</keyword>
<organism evidence="5 6">
    <name type="scientific">Chryseobacterium paridis</name>
    <dbReference type="NCBI Taxonomy" id="2800328"/>
    <lineage>
        <taxon>Bacteria</taxon>
        <taxon>Pseudomonadati</taxon>
        <taxon>Bacteroidota</taxon>
        <taxon>Flavobacteriia</taxon>
        <taxon>Flavobacteriales</taxon>
        <taxon>Weeksellaceae</taxon>
        <taxon>Chryseobacterium group</taxon>
        <taxon>Chryseobacterium</taxon>
    </lineage>
</organism>
<evidence type="ECO:0000259" key="4">
    <source>
        <dbReference type="Pfam" id="PF12697"/>
    </source>
</evidence>
<dbReference type="InterPro" id="IPR029058">
    <property type="entry name" value="AB_hydrolase_fold"/>
</dbReference>
<evidence type="ECO:0000313" key="6">
    <source>
        <dbReference type="Proteomes" id="UP000628669"/>
    </source>
</evidence>
<dbReference type="SUPFAM" id="SSF53474">
    <property type="entry name" value="alpha/beta-Hydrolases"/>
    <property type="match status" value="1"/>
</dbReference>
<evidence type="ECO:0000256" key="3">
    <source>
        <dbReference type="ARBA" id="ARBA00023098"/>
    </source>
</evidence>
<gene>
    <name evidence="5" type="ORF">JHL15_12515</name>
</gene>
<reference evidence="6" key="1">
    <citation type="submission" date="2021-01" db="EMBL/GenBank/DDBJ databases">
        <title>Genome public.</title>
        <authorList>
            <person name="Liu C."/>
            <person name="Sun Q."/>
        </authorList>
    </citation>
    <scope>NUCLEOTIDE SEQUENCE [LARGE SCALE GENOMIC DNA]</scope>
    <source>
        <strain evidence="6">YIM B02567</strain>
    </source>
</reference>
<evidence type="ECO:0000256" key="2">
    <source>
        <dbReference type="ARBA" id="ARBA00022963"/>
    </source>
</evidence>
<evidence type="ECO:0000313" key="5">
    <source>
        <dbReference type="EMBL" id="MBK1896581.1"/>
    </source>
</evidence>
<proteinExistence type="predicted"/>
<sequence length="287" mass="31464">MEVKVTAPVNGVNLPVIILSHGHGASNFLASYRGYAPLVDYYAAQGFVIIQPTHQDSKTLALDPTGQEGALFWKSRAEDMIFILDNIEEILSIIPGLSERTDKNSVAAVGHSLGGHTVSMLAGMRVTDPVSGEVVSKEEQRIKAFVVFGAPGSGEGAAQFISEHYPVIGGTNFSEMKNDMLVVAGDRDQNPMFSDEEFWRMDAYYKSPSPKSLLTIFGGKHMLGGISGYDASETFQYDEENPELVNFVSKMTAAYIWSKLYPQNKSWENTINELAINENPKGKVDVK</sequence>
<comment type="caution">
    <text evidence="5">The sequence shown here is derived from an EMBL/GenBank/DDBJ whole genome shotgun (WGS) entry which is preliminary data.</text>
</comment>
<keyword evidence="1 5" id="KW-0378">Hydrolase</keyword>
<feature type="domain" description="AB hydrolase-1" evidence="4">
    <location>
        <begin position="17"/>
        <end position="170"/>
    </location>
</feature>
<protein>
    <submittedName>
        <fullName evidence="5">Alpha/beta fold hydrolase</fullName>
    </submittedName>
</protein>
<dbReference type="Proteomes" id="UP000628669">
    <property type="component" value="Unassembled WGS sequence"/>
</dbReference>
<dbReference type="PANTHER" id="PTHR10272:SF0">
    <property type="entry name" value="PLATELET-ACTIVATING FACTOR ACETYLHYDROLASE"/>
    <property type="match status" value="1"/>
</dbReference>
<dbReference type="InterPro" id="IPR000073">
    <property type="entry name" value="AB_hydrolase_1"/>
</dbReference>
<keyword evidence="2" id="KW-0442">Lipid degradation</keyword>
<dbReference type="GO" id="GO:0016787">
    <property type="term" value="F:hydrolase activity"/>
    <property type="evidence" value="ECO:0007669"/>
    <property type="project" value="UniProtKB-KW"/>
</dbReference>
<evidence type="ECO:0000256" key="1">
    <source>
        <dbReference type="ARBA" id="ARBA00022801"/>
    </source>
</evidence>